<dbReference type="HOGENOM" id="CLU_134341_0_0_6"/>
<gene>
    <name evidence="1" type="ordered locus">ECL_04192</name>
</gene>
<dbReference type="OrthoDB" id="6432498at2"/>
<dbReference type="EnsemblBacteria" id="ADF63725">
    <property type="protein sequence ID" value="ADF63725"/>
    <property type="gene ID" value="ECL_04192"/>
</dbReference>
<reference evidence="1 2" key="1">
    <citation type="journal article" date="2010" name="J. Bacteriol.">
        <title>Complete genome sequence of Enterobacter cloacae subsp. cloacae type strain ATCC 13047.</title>
        <authorList>
            <person name="Ren Y."/>
            <person name="Ren Y."/>
            <person name="Zhou Z."/>
            <person name="Guo X."/>
            <person name="Li Y."/>
            <person name="Feng L."/>
            <person name="Wang L."/>
        </authorList>
    </citation>
    <scope>NUCLEOTIDE SEQUENCE [LARGE SCALE GENOMIC DNA]</scope>
    <source>
        <strain evidence="2">ATCC 13047 / DSM 30054 / NBRC 13535 / NCTC 10005 / WDCM 00083 / NCDC 279-56</strain>
    </source>
</reference>
<keyword evidence="2" id="KW-1185">Reference proteome</keyword>
<protein>
    <recommendedName>
        <fullName evidence="3">Pyocin immunity protein</fullName>
    </recommendedName>
</protein>
<dbReference type="RefSeq" id="WP_013098592.1">
    <property type="nucleotide sequence ID" value="NC_014121.1"/>
</dbReference>
<evidence type="ECO:0000313" key="2">
    <source>
        <dbReference type="Proteomes" id="UP000002363"/>
    </source>
</evidence>
<dbReference type="eggNOG" id="ENOG50328QF">
    <property type="taxonomic scope" value="Bacteria"/>
</dbReference>
<proteinExistence type="predicted"/>
<dbReference type="AlphaFoldDB" id="A0A0H3CR30"/>
<name>A0A0H3CR30_ENTCC</name>
<dbReference type="STRING" id="716541.ECL_04192"/>
<dbReference type="Pfam" id="PF19929">
    <property type="entry name" value="DUF6392"/>
    <property type="match status" value="1"/>
</dbReference>
<accession>A0A0H3CR30</accession>
<organism evidence="1 2">
    <name type="scientific">Enterobacter cloacae subsp. cloacae (strain ATCC 13047 / DSM 30054 / NBRC 13535 / NCTC 10005 / WDCM 00083 / NCDC 279-56)</name>
    <dbReference type="NCBI Taxonomy" id="716541"/>
    <lineage>
        <taxon>Bacteria</taxon>
        <taxon>Pseudomonadati</taxon>
        <taxon>Pseudomonadota</taxon>
        <taxon>Gammaproteobacteria</taxon>
        <taxon>Enterobacterales</taxon>
        <taxon>Enterobacteriaceae</taxon>
        <taxon>Enterobacter</taxon>
        <taxon>Enterobacter cloacae complex</taxon>
    </lineage>
</organism>
<dbReference type="InterPro" id="IPR045657">
    <property type="entry name" value="DUF6392"/>
</dbReference>
<dbReference type="KEGG" id="enc:ECL_04192"/>
<dbReference type="Proteomes" id="UP000002363">
    <property type="component" value="Chromosome"/>
</dbReference>
<dbReference type="PATRIC" id="fig|716541.4.peg.4340"/>
<sequence>MTVNVEALIHSFGKSYQNLVDAELIPYKTPPTGFSGDPDLSLNMALEGIYLSFRREGRILQEITAILLRPEIKGWHFPNKLPFGLKSEMSRQWIHEHFGEPLRSSPPKTIMRRALGWVDLFDAATGDIPVSMQIDYDVMDNALSVTFMPTSEHRW</sequence>
<dbReference type="EMBL" id="CP001918">
    <property type="protein sequence ID" value="ADF63725.1"/>
    <property type="molecule type" value="Genomic_DNA"/>
</dbReference>
<evidence type="ECO:0000313" key="1">
    <source>
        <dbReference type="EMBL" id="ADF63725.1"/>
    </source>
</evidence>
<evidence type="ECO:0008006" key="3">
    <source>
        <dbReference type="Google" id="ProtNLM"/>
    </source>
</evidence>